<dbReference type="Proteomes" id="UP000199017">
    <property type="component" value="Unassembled WGS sequence"/>
</dbReference>
<dbReference type="InterPro" id="IPR001650">
    <property type="entry name" value="Helicase_C-like"/>
</dbReference>
<dbReference type="Pfam" id="PF00570">
    <property type="entry name" value="HRDC"/>
    <property type="match status" value="1"/>
</dbReference>
<evidence type="ECO:0000259" key="19">
    <source>
        <dbReference type="PROSITE" id="PS51194"/>
    </source>
</evidence>
<keyword evidence="6" id="KW-0227">DNA damage</keyword>
<keyword evidence="9" id="KW-0862">Zinc</keyword>
<dbReference type="InterPro" id="IPR044876">
    <property type="entry name" value="HRDC_dom_sf"/>
</dbReference>
<keyword evidence="5" id="KW-0547">Nucleotide-binding</keyword>
<dbReference type="SUPFAM" id="SSF46785">
    <property type="entry name" value="Winged helix' DNA-binding domain"/>
    <property type="match status" value="1"/>
</dbReference>
<dbReference type="SUPFAM" id="SSF47819">
    <property type="entry name" value="HRDC-like"/>
    <property type="match status" value="1"/>
</dbReference>
<evidence type="ECO:0000256" key="1">
    <source>
        <dbReference type="ARBA" id="ARBA00001946"/>
    </source>
</evidence>
<dbReference type="InterPro" id="IPR018982">
    <property type="entry name" value="RQC_domain"/>
</dbReference>
<dbReference type="InterPro" id="IPR027417">
    <property type="entry name" value="P-loop_NTPase"/>
</dbReference>
<evidence type="ECO:0000256" key="4">
    <source>
        <dbReference type="ARBA" id="ARBA00022723"/>
    </source>
</evidence>
<dbReference type="InterPro" id="IPR014001">
    <property type="entry name" value="Helicase_ATP-bd"/>
</dbReference>
<dbReference type="PROSITE" id="PS51194">
    <property type="entry name" value="HELICASE_CTER"/>
    <property type="match status" value="1"/>
</dbReference>
<dbReference type="GO" id="GO:0005737">
    <property type="term" value="C:cytoplasm"/>
    <property type="evidence" value="ECO:0007669"/>
    <property type="project" value="TreeGrafter"/>
</dbReference>
<organism evidence="20 21">
    <name type="scientific">Alteribacillus bidgolensis</name>
    <dbReference type="NCBI Taxonomy" id="930129"/>
    <lineage>
        <taxon>Bacteria</taxon>
        <taxon>Bacillati</taxon>
        <taxon>Bacillota</taxon>
        <taxon>Bacilli</taxon>
        <taxon>Bacillales</taxon>
        <taxon>Bacillaceae</taxon>
        <taxon>Alteribacillus</taxon>
    </lineage>
</organism>
<dbReference type="GO" id="GO:0046872">
    <property type="term" value="F:metal ion binding"/>
    <property type="evidence" value="ECO:0007669"/>
    <property type="project" value="UniProtKB-KW"/>
</dbReference>
<comment type="catalytic activity">
    <reaction evidence="15">
        <text>Couples ATP hydrolysis with the unwinding of duplex DNA by translocating in the 3'-5' direction.</text>
        <dbReference type="EC" id="5.6.2.4"/>
    </reaction>
</comment>
<keyword evidence="13" id="KW-0234">DNA repair</keyword>
<evidence type="ECO:0000313" key="20">
    <source>
        <dbReference type="EMBL" id="SDI49953.1"/>
    </source>
</evidence>
<evidence type="ECO:0000256" key="3">
    <source>
        <dbReference type="ARBA" id="ARBA00005446"/>
    </source>
</evidence>
<keyword evidence="14" id="KW-0413">Isomerase</keyword>
<keyword evidence="4" id="KW-0479">Metal-binding</keyword>
<dbReference type="NCBIfam" id="TIGR00614">
    <property type="entry name" value="recQ_fam"/>
    <property type="match status" value="1"/>
</dbReference>
<feature type="domain" description="Helicase ATP-binding" evidence="18">
    <location>
        <begin position="26"/>
        <end position="195"/>
    </location>
</feature>
<dbReference type="InterPro" id="IPR036388">
    <property type="entry name" value="WH-like_DNA-bd_sf"/>
</dbReference>
<keyword evidence="7" id="KW-0378">Hydrolase</keyword>
<dbReference type="PANTHER" id="PTHR13710">
    <property type="entry name" value="DNA HELICASE RECQ FAMILY MEMBER"/>
    <property type="match status" value="1"/>
</dbReference>
<dbReference type="GO" id="GO:0005524">
    <property type="term" value="F:ATP binding"/>
    <property type="evidence" value="ECO:0007669"/>
    <property type="project" value="UniProtKB-KW"/>
</dbReference>
<evidence type="ECO:0000256" key="5">
    <source>
        <dbReference type="ARBA" id="ARBA00022741"/>
    </source>
</evidence>
<dbReference type="PANTHER" id="PTHR13710:SF105">
    <property type="entry name" value="ATP-DEPENDENT DNA HELICASE Q1"/>
    <property type="match status" value="1"/>
</dbReference>
<feature type="domain" description="Helicase C-terminal" evidence="19">
    <location>
        <begin position="219"/>
        <end position="363"/>
    </location>
</feature>
<dbReference type="EMBL" id="FNDU01000008">
    <property type="protein sequence ID" value="SDI49953.1"/>
    <property type="molecule type" value="Genomic_DNA"/>
</dbReference>
<dbReference type="GO" id="GO:0006260">
    <property type="term" value="P:DNA replication"/>
    <property type="evidence" value="ECO:0007669"/>
    <property type="project" value="InterPro"/>
</dbReference>
<dbReference type="SUPFAM" id="SSF52540">
    <property type="entry name" value="P-loop containing nucleoside triphosphate hydrolases"/>
    <property type="match status" value="1"/>
</dbReference>
<evidence type="ECO:0000256" key="6">
    <source>
        <dbReference type="ARBA" id="ARBA00022763"/>
    </source>
</evidence>
<dbReference type="SMART" id="SM00490">
    <property type="entry name" value="HELICc"/>
    <property type="match status" value="1"/>
</dbReference>
<keyword evidence="21" id="KW-1185">Reference proteome</keyword>
<reference evidence="20 21" key="1">
    <citation type="submission" date="2016-10" db="EMBL/GenBank/DDBJ databases">
        <authorList>
            <person name="de Groot N.N."/>
        </authorList>
    </citation>
    <scope>NUCLEOTIDE SEQUENCE [LARGE SCALE GENOMIC DNA]</scope>
    <source>
        <strain evidence="21">P4B,CCM 7963,CECT 7998,DSM 25260,IBRC-M 10614,KCTC 13821</strain>
    </source>
</reference>
<dbReference type="Pfam" id="PF09382">
    <property type="entry name" value="RQC"/>
    <property type="match status" value="1"/>
</dbReference>
<dbReference type="InterPro" id="IPR036390">
    <property type="entry name" value="WH_DNA-bd_sf"/>
</dbReference>
<evidence type="ECO:0000256" key="11">
    <source>
        <dbReference type="ARBA" id="ARBA00023125"/>
    </source>
</evidence>
<evidence type="ECO:0000256" key="13">
    <source>
        <dbReference type="ARBA" id="ARBA00023204"/>
    </source>
</evidence>
<dbReference type="GO" id="GO:0006281">
    <property type="term" value="P:DNA repair"/>
    <property type="evidence" value="ECO:0007669"/>
    <property type="project" value="UniProtKB-KW"/>
</dbReference>
<dbReference type="Gene3D" id="3.40.50.300">
    <property type="entry name" value="P-loop containing nucleotide triphosphate hydrolases"/>
    <property type="match status" value="2"/>
</dbReference>
<dbReference type="Pfam" id="PF00270">
    <property type="entry name" value="DEAD"/>
    <property type="match status" value="1"/>
</dbReference>
<dbReference type="InterPro" id="IPR010997">
    <property type="entry name" value="HRDC-like_sf"/>
</dbReference>
<name>A0A1G8L2Q1_9BACI</name>
<keyword evidence="12" id="KW-0233">DNA recombination</keyword>
<dbReference type="STRING" id="930129.SAMN05216352_108126"/>
<proteinExistence type="inferred from homology"/>
<dbReference type="Pfam" id="PF16124">
    <property type="entry name" value="RecQ_Zn_bind"/>
    <property type="match status" value="1"/>
</dbReference>
<evidence type="ECO:0000256" key="16">
    <source>
        <dbReference type="NCBIfam" id="TIGR01389"/>
    </source>
</evidence>
<dbReference type="GO" id="GO:0009378">
    <property type="term" value="F:four-way junction helicase activity"/>
    <property type="evidence" value="ECO:0007669"/>
    <property type="project" value="TreeGrafter"/>
</dbReference>
<dbReference type="GO" id="GO:0009432">
    <property type="term" value="P:SOS response"/>
    <property type="evidence" value="ECO:0007669"/>
    <property type="project" value="UniProtKB-UniRule"/>
</dbReference>
<evidence type="ECO:0000256" key="14">
    <source>
        <dbReference type="ARBA" id="ARBA00023235"/>
    </source>
</evidence>
<gene>
    <name evidence="20" type="ORF">SAMN05216352_108126</name>
</gene>
<evidence type="ECO:0000256" key="8">
    <source>
        <dbReference type="ARBA" id="ARBA00022806"/>
    </source>
</evidence>
<comment type="cofactor">
    <cofactor evidence="1">
        <name>Mg(2+)</name>
        <dbReference type="ChEBI" id="CHEBI:18420"/>
    </cofactor>
</comment>
<evidence type="ECO:0000313" key="21">
    <source>
        <dbReference type="Proteomes" id="UP000199017"/>
    </source>
</evidence>
<dbReference type="InterPro" id="IPR032284">
    <property type="entry name" value="RecQ_Zn-bd"/>
</dbReference>
<evidence type="ECO:0000259" key="17">
    <source>
        <dbReference type="PROSITE" id="PS50967"/>
    </source>
</evidence>
<sequence length="589" mass="67522">MIAEAEKYLKEYFGYVQFRRGQKNIIEKVFEKQRVLGVMPTGGGKSLCYQIPSLLLDGLTVVISPLISLMKDQVDEINEAGIPATYINSSLTYEETEQCMKDLQNGEYRLLYLAPERLEHQAFLHKIKKVPISLIAIDEAHCLSQWGHDFRPSYLTIPRFLDFAGRNISVLALTATATPQVSADISRALSISEDNVILTGFKRENLTFSVIKGQDRDSYLTDYIKKHREQAGIVYAATRKEVERLHHKFTNENIKAEKYHGGMTAENRAVGQERFVYDESNVMVATTAFGMGINKSNVRFVLHAQMPRNIESYYQEAGRAGRDGSESDCILFFSPKDIHTHQYLIEQSRLDEPRKEMEYNKLRQMVNYCHTEDCLQNYILKYFGEEPKDTCGTCLHCTDDRSLKDATTEAQMVFSCVKRMRERYGKTLVSQVLTGSSNQKLRQLRLDTLSTYGLLKDQSQKQVNEFIDFLLAHQYLQLIEGAYPVLKLTNRALHVLKGKQKVKKKETLKAKNVDKENPLFEELRKERAVIAKQQGIAPYMVFSDRTLLDICAYLPADKTQLLQIKGVGKQKLESYGEVFLDIIHSHKIE</sequence>
<feature type="domain" description="HRDC" evidence="17">
    <location>
        <begin position="513"/>
        <end position="589"/>
    </location>
</feature>
<dbReference type="Gene3D" id="1.10.10.10">
    <property type="entry name" value="Winged helix-like DNA-binding domain superfamily/Winged helix DNA-binding domain"/>
    <property type="match status" value="1"/>
</dbReference>
<dbReference type="InterPro" id="IPR004589">
    <property type="entry name" value="DNA_helicase_ATP-dep_RecQ"/>
</dbReference>
<evidence type="ECO:0000256" key="7">
    <source>
        <dbReference type="ARBA" id="ARBA00022801"/>
    </source>
</evidence>
<protein>
    <recommendedName>
        <fullName evidence="16">DNA helicase RecQ</fullName>
        <ecNumber evidence="16">5.6.2.4</ecNumber>
    </recommendedName>
</protein>
<comment type="similarity">
    <text evidence="3">Belongs to the helicase family. RecQ subfamily.</text>
</comment>
<dbReference type="PROSITE" id="PS50967">
    <property type="entry name" value="HRDC"/>
    <property type="match status" value="1"/>
</dbReference>
<accession>A0A1G8L2Q1</accession>
<evidence type="ECO:0000256" key="10">
    <source>
        <dbReference type="ARBA" id="ARBA00022840"/>
    </source>
</evidence>
<evidence type="ECO:0000256" key="2">
    <source>
        <dbReference type="ARBA" id="ARBA00001947"/>
    </source>
</evidence>
<dbReference type="InterPro" id="IPR011545">
    <property type="entry name" value="DEAD/DEAH_box_helicase_dom"/>
</dbReference>
<keyword evidence="8 20" id="KW-0347">Helicase</keyword>
<dbReference type="CDD" id="cd17920">
    <property type="entry name" value="DEXHc_RecQ"/>
    <property type="match status" value="1"/>
</dbReference>
<dbReference type="NCBIfam" id="TIGR01389">
    <property type="entry name" value="recQ"/>
    <property type="match status" value="1"/>
</dbReference>
<dbReference type="GO" id="GO:0003677">
    <property type="term" value="F:DNA binding"/>
    <property type="evidence" value="ECO:0007669"/>
    <property type="project" value="UniProtKB-KW"/>
</dbReference>
<evidence type="ECO:0000256" key="12">
    <source>
        <dbReference type="ARBA" id="ARBA00023172"/>
    </source>
</evidence>
<evidence type="ECO:0000256" key="9">
    <source>
        <dbReference type="ARBA" id="ARBA00022833"/>
    </source>
</evidence>
<dbReference type="GO" id="GO:0043590">
    <property type="term" value="C:bacterial nucleoid"/>
    <property type="evidence" value="ECO:0007669"/>
    <property type="project" value="TreeGrafter"/>
</dbReference>
<keyword evidence="10" id="KW-0067">ATP-binding</keyword>
<dbReference type="EC" id="5.6.2.4" evidence="16"/>
<keyword evidence="11" id="KW-0238">DNA-binding</keyword>
<evidence type="ECO:0000256" key="15">
    <source>
        <dbReference type="ARBA" id="ARBA00034617"/>
    </source>
</evidence>
<dbReference type="OrthoDB" id="9763310at2"/>
<dbReference type="GO" id="GO:0043138">
    <property type="term" value="F:3'-5' DNA helicase activity"/>
    <property type="evidence" value="ECO:0007669"/>
    <property type="project" value="UniProtKB-EC"/>
</dbReference>
<evidence type="ECO:0000259" key="18">
    <source>
        <dbReference type="PROSITE" id="PS51192"/>
    </source>
</evidence>
<dbReference type="GO" id="GO:0030894">
    <property type="term" value="C:replisome"/>
    <property type="evidence" value="ECO:0007669"/>
    <property type="project" value="TreeGrafter"/>
</dbReference>
<dbReference type="RefSeq" id="WP_091586005.1">
    <property type="nucleotide sequence ID" value="NZ_FNDU01000008.1"/>
</dbReference>
<comment type="cofactor">
    <cofactor evidence="2">
        <name>Zn(2+)</name>
        <dbReference type="ChEBI" id="CHEBI:29105"/>
    </cofactor>
</comment>
<dbReference type="SMART" id="SM00956">
    <property type="entry name" value="RQC"/>
    <property type="match status" value="1"/>
</dbReference>
<dbReference type="AlphaFoldDB" id="A0A1G8L2Q1"/>
<dbReference type="GO" id="GO:0006310">
    <property type="term" value="P:DNA recombination"/>
    <property type="evidence" value="ECO:0007669"/>
    <property type="project" value="UniProtKB-UniRule"/>
</dbReference>
<dbReference type="SMART" id="SM00487">
    <property type="entry name" value="DEXDc"/>
    <property type="match status" value="1"/>
</dbReference>
<dbReference type="InterPro" id="IPR006293">
    <property type="entry name" value="DNA_helicase_ATP-dep_RecQ_bac"/>
</dbReference>
<dbReference type="FunFam" id="3.40.50.300:FF:000296">
    <property type="entry name" value="ATP-dependent DNA helicase RecQ"/>
    <property type="match status" value="1"/>
</dbReference>
<dbReference type="InterPro" id="IPR002121">
    <property type="entry name" value="HRDC_dom"/>
</dbReference>
<dbReference type="Gene3D" id="1.10.150.80">
    <property type="entry name" value="HRDC domain"/>
    <property type="match status" value="1"/>
</dbReference>
<dbReference type="GO" id="GO:0016787">
    <property type="term" value="F:hydrolase activity"/>
    <property type="evidence" value="ECO:0007669"/>
    <property type="project" value="UniProtKB-KW"/>
</dbReference>
<dbReference type="PROSITE" id="PS51192">
    <property type="entry name" value="HELICASE_ATP_BIND_1"/>
    <property type="match status" value="1"/>
</dbReference>
<dbReference type="Pfam" id="PF00271">
    <property type="entry name" value="Helicase_C"/>
    <property type="match status" value="1"/>
</dbReference>
<dbReference type="SMART" id="SM00341">
    <property type="entry name" value="HRDC"/>
    <property type="match status" value="1"/>
</dbReference>